<dbReference type="PANTHER" id="PTHR13847">
    <property type="entry name" value="SARCOSINE DEHYDROGENASE-RELATED"/>
    <property type="match status" value="1"/>
</dbReference>
<dbReference type="Gene3D" id="3.50.50.60">
    <property type="entry name" value="FAD/NAD(P)-binding domain"/>
    <property type="match status" value="1"/>
</dbReference>
<protein>
    <submittedName>
        <fullName evidence="3">FAD-dependent oxidoreductase</fullName>
    </submittedName>
</protein>
<feature type="domain" description="FAD dependent oxidoreductase" evidence="2">
    <location>
        <begin position="5"/>
        <end position="348"/>
    </location>
</feature>
<evidence type="ECO:0000313" key="4">
    <source>
        <dbReference type="Proteomes" id="UP000823521"/>
    </source>
</evidence>
<gene>
    <name evidence="3" type="ORF">GSF22_18005</name>
</gene>
<keyword evidence="4" id="KW-1185">Reference proteome</keyword>
<organism evidence="3 4">
    <name type="scientific">Micromonospora echinofusca</name>
    <dbReference type="NCBI Taxonomy" id="47858"/>
    <lineage>
        <taxon>Bacteria</taxon>
        <taxon>Bacillati</taxon>
        <taxon>Actinomycetota</taxon>
        <taxon>Actinomycetes</taxon>
        <taxon>Micromonosporales</taxon>
        <taxon>Micromonosporaceae</taxon>
        <taxon>Micromonospora</taxon>
    </lineage>
</organism>
<dbReference type="EMBL" id="WVUH01000152">
    <property type="protein sequence ID" value="MBO4207886.1"/>
    <property type="molecule type" value="Genomic_DNA"/>
</dbReference>
<reference evidence="3 4" key="1">
    <citation type="submission" date="2019-12" db="EMBL/GenBank/DDBJ databases">
        <title>Whole genome sequencing of endophytic Actinobacterium Micromonospora sp. MPMI6T.</title>
        <authorList>
            <person name="Evv R."/>
            <person name="Podile A.R."/>
        </authorList>
    </citation>
    <scope>NUCLEOTIDE SEQUENCE [LARGE SCALE GENOMIC DNA]</scope>
    <source>
        <strain evidence="3 4">MPMI6</strain>
    </source>
</reference>
<dbReference type="Gene3D" id="3.30.9.10">
    <property type="entry name" value="D-Amino Acid Oxidase, subunit A, domain 2"/>
    <property type="match status" value="1"/>
</dbReference>
<dbReference type="InterPro" id="IPR036188">
    <property type="entry name" value="FAD/NAD-bd_sf"/>
</dbReference>
<dbReference type="Pfam" id="PF01266">
    <property type="entry name" value="DAO"/>
    <property type="match status" value="1"/>
</dbReference>
<comment type="caution">
    <text evidence="3">The sequence shown here is derived from an EMBL/GenBank/DDBJ whole genome shotgun (WGS) entry which is preliminary data.</text>
</comment>
<sequence>MMDVDFIIVGAGIAGASAGYHLAPHGRVAVLEMEQVPGHHSTGRSAALYSEYYGGPVVRALTRASRDFLTTPPPGFTAHPLLTPRGVLTLGPAGAEKEFDDALAAGADASEPAYEIDPAEVPRHCPIVRPGAYRRAMHKPAAQDIDVDALHQGYLRGLRAHGGQVLRSARATTFTRTGGGWQVDTGEGRFRAPVVVDAAGAWADEVAARAGVRPLGLTPLRRTAFLVDGPAGTNVSRWPMVADVTGTFYFKPESGHLLVSPADATPVPPGDARPDDLDVAIGAERVEAATTLTIRRVRRAWAGLRTAAPDDVPVVGMAPDAPGFLWLAGLSGYGVQVAPAVGRLAAALVTGGAPDPAGCDPADLAPGRFG</sequence>
<dbReference type="InterPro" id="IPR006076">
    <property type="entry name" value="FAD-dep_OxRdtase"/>
</dbReference>
<keyword evidence="1" id="KW-0560">Oxidoreductase</keyword>
<dbReference type="Proteomes" id="UP000823521">
    <property type="component" value="Unassembled WGS sequence"/>
</dbReference>
<evidence type="ECO:0000256" key="1">
    <source>
        <dbReference type="ARBA" id="ARBA00023002"/>
    </source>
</evidence>
<name>A0ABS3VTM3_MICEH</name>
<accession>A0ABS3VTM3</accession>
<dbReference type="PANTHER" id="PTHR13847:SF287">
    <property type="entry name" value="FAD-DEPENDENT OXIDOREDUCTASE DOMAIN-CONTAINING PROTEIN 1"/>
    <property type="match status" value="1"/>
</dbReference>
<evidence type="ECO:0000313" key="3">
    <source>
        <dbReference type="EMBL" id="MBO4207886.1"/>
    </source>
</evidence>
<evidence type="ECO:0000259" key="2">
    <source>
        <dbReference type="Pfam" id="PF01266"/>
    </source>
</evidence>
<proteinExistence type="predicted"/>
<dbReference type="SUPFAM" id="SSF51905">
    <property type="entry name" value="FAD/NAD(P)-binding domain"/>
    <property type="match status" value="1"/>
</dbReference>